<dbReference type="InterPro" id="IPR006059">
    <property type="entry name" value="SBP"/>
</dbReference>
<dbReference type="CDD" id="cd13589">
    <property type="entry name" value="PBP2_polyamine_RpCGA009"/>
    <property type="match status" value="1"/>
</dbReference>
<sequence>MTLMKSLIAATSLLALSASVATAADKTLYVGMNGGTMEKTYTEKVFPLFEKETGVKVVVVPGTSTDILAKMQAQKEAPQMHIAFLDDGLMFRAIGMDLCERLQPSDSYRQLYPVAQIKGGMAAGVNMGMVGLAYNKKMFAENKWAPPSSWLDMTDPKFKGKLVVQSAPSSSFGLHAFLMFNRTQGGSEADVEPGFKNWKTKVGTNVLEYIPSSSKISEMVQTGEAALFPLTPTGVGALKEKGIDVEYAQPKEGSVVLMVGECAIKNNSEPELTQKLAAFLLSVPAQEAAMQYGSQIPSNRQAKATPDKQAELETFQANMANATLVNWDVINEKRPEWNDRWNREVER</sequence>
<organism evidence="3 4">
    <name type="scientific">Novispirillum itersonii</name>
    <name type="common">Aquaspirillum itersonii</name>
    <dbReference type="NCBI Taxonomy" id="189"/>
    <lineage>
        <taxon>Bacteria</taxon>
        <taxon>Pseudomonadati</taxon>
        <taxon>Pseudomonadota</taxon>
        <taxon>Alphaproteobacteria</taxon>
        <taxon>Rhodospirillales</taxon>
        <taxon>Novispirillaceae</taxon>
        <taxon>Novispirillum</taxon>
    </lineage>
</organism>
<evidence type="ECO:0000256" key="1">
    <source>
        <dbReference type="ARBA" id="ARBA00022729"/>
    </source>
</evidence>
<evidence type="ECO:0000313" key="4">
    <source>
        <dbReference type="Proteomes" id="UP000544872"/>
    </source>
</evidence>
<dbReference type="Proteomes" id="UP000544872">
    <property type="component" value="Unassembled WGS sequence"/>
</dbReference>
<accession>A0A7W9ZDK7</accession>
<dbReference type="SUPFAM" id="SSF53850">
    <property type="entry name" value="Periplasmic binding protein-like II"/>
    <property type="match status" value="1"/>
</dbReference>
<dbReference type="EMBL" id="JACIIX010000002">
    <property type="protein sequence ID" value="MBB6209395.1"/>
    <property type="molecule type" value="Genomic_DNA"/>
</dbReference>
<dbReference type="GO" id="GO:0030975">
    <property type="term" value="F:thiamine binding"/>
    <property type="evidence" value="ECO:0007669"/>
    <property type="project" value="TreeGrafter"/>
</dbReference>
<dbReference type="Pfam" id="PF13416">
    <property type="entry name" value="SBP_bac_8"/>
    <property type="match status" value="1"/>
</dbReference>
<dbReference type="RefSeq" id="WP_184261635.1">
    <property type="nucleotide sequence ID" value="NZ_JACIIX010000002.1"/>
</dbReference>
<dbReference type="Gene3D" id="3.40.190.10">
    <property type="entry name" value="Periplasmic binding protein-like II"/>
    <property type="match status" value="2"/>
</dbReference>
<evidence type="ECO:0000256" key="2">
    <source>
        <dbReference type="SAM" id="SignalP"/>
    </source>
</evidence>
<reference evidence="3 4" key="1">
    <citation type="submission" date="2020-08" db="EMBL/GenBank/DDBJ databases">
        <title>Genomic Encyclopedia of Type Strains, Phase IV (KMG-IV): sequencing the most valuable type-strain genomes for metagenomic binning, comparative biology and taxonomic classification.</title>
        <authorList>
            <person name="Goeker M."/>
        </authorList>
    </citation>
    <scope>NUCLEOTIDE SEQUENCE [LARGE SCALE GENOMIC DNA]</scope>
    <source>
        <strain evidence="3 4">DSM 11590</strain>
    </source>
</reference>
<comment type="caution">
    <text evidence="3">The sequence shown here is derived from an EMBL/GenBank/DDBJ whole genome shotgun (WGS) entry which is preliminary data.</text>
</comment>
<keyword evidence="4" id="KW-1185">Reference proteome</keyword>
<feature type="signal peptide" evidence="2">
    <location>
        <begin position="1"/>
        <end position="23"/>
    </location>
</feature>
<dbReference type="PANTHER" id="PTHR30006:SF2">
    <property type="entry name" value="ABC TRANSPORTER SUBSTRATE-BINDING PROTEIN"/>
    <property type="match status" value="1"/>
</dbReference>
<dbReference type="PANTHER" id="PTHR30006">
    <property type="entry name" value="THIAMINE-BINDING PERIPLASMIC PROTEIN-RELATED"/>
    <property type="match status" value="1"/>
</dbReference>
<dbReference type="GO" id="GO:0030288">
    <property type="term" value="C:outer membrane-bounded periplasmic space"/>
    <property type="evidence" value="ECO:0007669"/>
    <property type="project" value="TreeGrafter"/>
</dbReference>
<dbReference type="AlphaFoldDB" id="A0A7W9ZDK7"/>
<dbReference type="GO" id="GO:0030976">
    <property type="term" value="F:thiamine pyrophosphate binding"/>
    <property type="evidence" value="ECO:0007669"/>
    <property type="project" value="TreeGrafter"/>
</dbReference>
<name>A0A7W9ZDK7_NOVIT</name>
<gene>
    <name evidence="3" type="ORF">FHS48_000797</name>
</gene>
<protein>
    <submittedName>
        <fullName evidence="3">Putative spermidine/putrescine transport system substrate-binding protein</fullName>
    </submittedName>
</protein>
<dbReference type="GO" id="GO:0015888">
    <property type="term" value="P:thiamine transport"/>
    <property type="evidence" value="ECO:0007669"/>
    <property type="project" value="TreeGrafter"/>
</dbReference>
<proteinExistence type="predicted"/>
<keyword evidence="1 2" id="KW-0732">Signal</keyword>
<feature type="chain" id="PRO_5031481372" evidence="2">
    <location>
        <begin position="24"/>
        <end position="347"/>
    </location>
</feature>
<evidence type="ECO:0000313" key="3">
    <source>
        <dbReference type="EMBL" id="MBB6209395.1"/>
    </source>
</evidence>